<name>A0A936K5P4_9BACT</name>
<dbReference type="GO" id="GO:0007165">
    <property type="term" value="P:signal transduction"/>
    <property type="evidence" value="ECO:0007669"/>
    <property type="project" value="TreeGrafter"/>
</dbReference>
<dbReference type="Proteomes" id="UP000709959">
    <property type="component" value="Unassembled WGS sequence"/>
</dbReference>
<dbReference type="Gene3D" id="3.90.226.10">
    <property type="entry name" value="2-enoyl-CoA Hydratase, Chain A, domain 1"/>
    <property type="match status" value="1"/>
</dbReference>
<proteinExistence type="predicted"/>
<dbReference type="SUPFAM" id="SSF52096">
    <property type="entry name" value="ClpP/crotonase"/>
    <property type="match status" value="1"/>
</dbReference>
<evidence type="ECO:0000256" key="1">
    <source>
        <dbReference type="SAM" id="SignalP"/>
    </source>
</evidence>
<dbReference type="PANTHER" id="PTHR32060:SF30">
    <property type="entry name" value="CARBOXY-TERMINAL PROCESSING PROTEASE CTPA"/>
    <property type="match status" value="1"/>
</dbReference>
<dbReference type="Gene3D" id="3.30.750.44">
    <property type="match status" value="1"/>
</dbReference>
<dbReference type="Pfam" id="PF17820">
    <property type="entry name" value="PDZ_6"/>
    <property type="match status" value="1"/>
</dbReference>
<sequence length="388" mass="40495">MHARTWLSVLSLPLVAAFTLPVLQQGNPPKPQPKAGAKAPVQDPLAGLSDIQDVLSLVQQNYVDSPDMEKVVSGGVQAVLERSHPLNAYLTADDVRLPDPGPAEAGLVVVKRGIYATVLAVTPGGPAAKAGLQPGDVIRKVDGDSVGRLSAWALERKLRGPEGSSLDLYRYNATGDLTKTTITRQRLAPGALTLKQGQSALLLSLPDLGPGRAEEIRKTLASADHGQTLVLDLRQCQKGSVEEAAAVAGLLGMKGAFATLQEAGKPERGIAVAGTGTSFARMALLMGRSTLGASEVLAACLKKGGIRTFGERTPGLGVERTRFALKQGGAVELVSRRWVGLGGEKLDRQGIVPDQVLRMADTEDALARVLTALQAPPPAAPPVPVKAS</sequence>
<dbReference type="Pfam" id="PF03572">
    <property type="entry name" value="Peptidase_S41"/>
    <property type="match status" value="1"/>
</dbReference>
<dbReference type="PANTHER" id="PTHR32060">
    <property type="entry name" value="TAIL-SPECIFIC PROTEASE"/>
    <property type="match status" value="1"/>
</dbReference>
<feature type="domain" description="PDZ" evidence="2">
    <location>
        <begin position="94"/>
        <end position="146"/>
    </location>
</feature>
<dbReference type="EMBL" id="JADKCH010000007">
    <property type="protein sequence ID" value="MBK8572748.1"/>
    <property type="molecule type" value="Genomic_DNA"/>
</dbReference>
<dbReference type="PROSITE" id="PS50106">
    <property type="entry name" value="PDZ"/>
    <property type="match status" value="1"/>
</dbReference>
<dbReference type="GO" id="GO:0030288">
    <property type="term" value="C:outer membrane-bounded periplasmic space"/>
    <property type="evidence" value="ECO:0007669"/>
    <property type="project" value="TreeGrafter"/>
</dbReference>
<organism evidence="3 4">
    <name type="scientific">Candidatus Geothrix odensensis</name>
    <dbReference type="NCBI Taxonomy" id="2954440"/>
    <lineage>
        <taxon>Bacteria</taxon>
        <taxon>Pseudomonadati</taxon>
        <taxon>Acidobacteriota</taxon>
        <taxon>Holophagae</taxon>
        <taxon>Holophagales</taxon>
        <taxon>Holophagaceae</taxon>
        <taxon>Geothrix</taxon>
    </lineage>
</organism>
<feature type="chain" id="PRO_5037849723" evidence="1">
    <location>
        <begin position="25"/>
        <end position="388"/>
    </location>
</feature>
<evidence type="ECO:0000259" key="2">
    <source>
        <dbReference type="PROSITE" id="PS50106"/>
    </source>
</evidence>
<evidence type="ECO:0000313" key="4">
    <source>
        <dbReference type="Proteomes" id="UP000709959"/>
    </source>
</evidence>
<accession>A0A936K5P4</accession>
<comment type="caution">
    <text evidence="3">The sequence shown here is derived from an EMBL/GenBank/DDBJ whole genome shotgun (WGS) entry which is preliminary data.</text>
</comment>
<dbReference type="InterPro" id="IPR005151">
    <property type="entry name" value="Tail-specific_protease"/>
</dbReference>
<dbReference type="SMART" id="SM00228">
    <property type="entry name" value="PDZ"/>
    <property type="match status" value="1"/>
</dbReference>
<protein>
    <submittedName>
        <fullName evidence="3">PDZ domain-containing protein</fullName>
    </submittedName>
</protein>
<feature type="signal peptide" evidence="1">
    <location>
        <begin position="1"/>
        <end position="24"/>
    </location>
</feature>
<dbReference type="AlphaFoldDB" id="A0A936K5P4"/>
<dbReference type="GO" id="GO:0004175">
    <property type="term" value="F:endopeptidase activity"/>
    <property type="evidence" value="ECO:0007669"/>
    <property type="project" value="TreeGrafter"/>
</dbReference>
<dbReference type="SMART" id="SM00245">
    <property type="entry name" value="TSPc"/>
    <property type="match status" value="1"/>
</dbReference>
<evidence type="ECO:0000313" key="3">
    <source>
        <dbReference type="EMBL" id="MBK8572748.1"/>
    </source>
</evidence>
<dbReference type="GO" id="GO:0006508">
    <property type="term" value="P:proteolysis"/>
    <property type="evidence" value="ECO:0007669"/>
    <property type="project" value="InterPro"/>
</dbReference>
<keyword evidence="1" id="KW-0732">Signal</keyword>
<gene>
    <name evidence="3" type="ORF">IPN91_08890</name>
</gene>
<dbReference type="SUPFAM" id="SSF50156">
    <property type="entry name" value="PDZ domain-like"/>
    <property type="match status" value="1"/>
</dbReference>
<dbReference type="Gene3D" id="2.30.42.10">
    <property type="match status" value="1"/>
</dbReference>
<dbReference type="InterPro" id="IPR029045">
    <property type="entry name" value="ClpP/crotonase-like_dom_sf"/>
</dbReference>
<dbReference type="InterPro" id="IPR041489">
    <property type="entry name" value="PDZ_6"/>
</dbReference>
<dbReference type="InterPro" id="IPR036034">
    <property type="entry name" value="PDZ_sf"/>
</dbReference>
<reference evidence="3 4" key="1">
    <citation type="submission" date="2020-10" db="EMBL/GenBank/DDBJ databases">
        <title>Connecting structure to function with the recovery of over 1000 high-quality activated sludge metagenome-assembled genomes encoding full-length rRNA genes using long-read sequencing.</title>
        <authorList>
            <person name="Singleton C.M."/>
            <person name="Petriglieri F."/>
            <person name="Kristensen J.M."/>
            <person name="Kirkegaard R.H."/>
            <person name="Michaelsen T.Y."/>
            <person name="Andersen M.H."/>
            <person name="Karst S.M."/>
            <person name="Dueholm M.S."/>
            <person name="Nielsen P.H."/>
            <person name="Albertsen M."/>
        </authorList>
    </citation>
    <scope>NUCLEOTIDE SEQUENCE [LARGE SCALE GENOMIC DNA]</scope>
    <source>
        <strain evidence="3">OdNE_18-Q3-R46-58_MAXAC.008</strain>
    </source>
</reference>
<dbReference type="InterPro" id="IPR001478">
    <property type="entry name" value="PDZ"/>
</dbReference>
<dbReference type="GO" id="GO:0008236">
    <property type="term" value="F:serine-type peptidase activity"/>
    <property type="evidence" value="ECO:0007669"/>
    <property type="project" value="InterPro"/>
</dbReference>